<dbReference type="PIRSF" id="PIRSF017082">
    <property type="entry name" value="YflP"/>
    <property type="match status" value="1"/>
</dbReference>
<sequence length="326" mass="34207">MKRRALLAAACAPAAAPALAPVAAHAQEWPAAPVRAIVPFAAGSATDTVARLFGERMRETLGQPVVVENRAGANGLIGAEAVARSAPDGLTVLIGTNSTNAAANALFRRVPFNMEQDFVPVSMIASVPLLVAVPANSPYRTLAELLAAARARPEGLSFASASSSQRVASEMLTSMAGVKMLNVPYRSSPQAVQDLMSGRVDMFVADQAVILPGVQSGQLRALGVTTKTRSTQLPDVPSVAEAGNLPDYEIFAWFVLAAPAGTPAVAVQRLNAAVRRAAESPDLRSRMTETLGMALMTGTPEEARDFVRRETVKWTNAIRAAGIEPE</sequence>
<keyword evidence="4" id="KW-1185">Reference proteome</keyword>
<evidence type="ECO:0000313" key="4">
    <source>
        <dbReference type="Proteomes" id="UP000282957"/>
    </source>
</evidence>
<proteinExistence type="inferred from homology"/>
<dbReference type="EMBL" id="SACL01000007">
    <property type="protein sequence ID" value="RVT92343.1"/>
    <property type="molecule type" value="Genomic_DNA"/>
</dbReference>
<evidence type="ECO:0000313" key="3">
    <source>
        <dbReference type="EMBL" id="RVT92343.1"/>
    </source>
</evidence>
<dbReference type="SUPFAM" id="SSF53850">
    <property type="entry name" value="Periplasmic binding protein-like II"/>
    <property type="match status" value="1"/>
</dbReference>
<dbReference type="RefSeq" id="WP_127789197.1">
    <property type="nucleotide sequence ID" value="NZ_SACL01000007.1"/>
</dbReference>
<dbReference type="AlphaFoldDB" id="A0A437M453"/>
<comment type="caution">
    <text evidence="3">The sequence shown here is derived from an EMBL/GenBank/DDBJ whole genome shotgun (WGS) entry which is preliminary data.</text>
</comment>
<gene>
    <name evidence="3" type="ORF">EOD42_19230</name>
</gene>
<organism evidence="3 4">
    <name type="scientific">Rhodovarius crocodyli</name>
    <dbReference type="NCBI Taxonomy" id="1979269"/>
    <lineage>
        <taxon>Bacteria</taxon>
        <taxon>Pseudomonadati</taxon>
        <taxon>Pseudomonadota</taxon>
        <taxon>Alphaproteobacteria</taxon>
        <taxon>Acetobacterales</taxon>
        <taxon>Roseomonadaceae</taxon>
        <taxon>Rhodovarius</taxon>
    </lineage>
</organism>
<dbReference type="PANTHER" id="PTHR42928:SF5">
    <property type="entry name" value="BLR1237 PROTEIN"/>
    <property type="match status" value="1"/>
</dbReference>
<dbReference type="OrthoDB" id="7374713at2"/>
<dbReference type="Gene3D" id="3.40.190.150">
    <property type="entry name" value="Bordetella uptake gene, domain 1"/>
    <property type="match status" value="1"/>
</dbReference>
<evidence type="ECO:0000256" key="2">
    <source>
        <dbReference type="SAM" id="SignalP"/>
    </source>
</evidence>
<keyword evidence="2" id="KW-0732">Signal</keyword>
<evidence type="ECO:0000256" key="1">
    <source>
        <dbReference type="ARBA" id="ARBA00006987"/>
    </source>
</evidence>
<feature type="chain" id="PRO_5019132845" evidence="2">
    <location>
        <begin position="27"/>
        <end position="326"/>
    </location>
</feature>
<reference evidence="3 4" key="1">
    <citation type="submission" date="2019-01" db="EMBL/GenBank/DDBJ databases">
        <authorList>
            <person name="Chen W.-M."/>
        </authorList>
    </citation>
    <scope>NUCLEOTIDE SEQUENCE [LARGE SCALE GENOMIC DNA]</scope>
    <source>
        <strain evidence="3 4">CCP-6</strain>
    </source>
</reference>
<protein>
    <submittedName>
        <fullName evidence="3">Tripartite tricarboxylate transporter substrate binding protein</fullName>
    </submittedName>
</protein>
<name>A0A437M453_9PROT</name>
<feature type="signal peptide" evidence="2">
    <location>
        <begin position="1"/>
        <end position="26"/>
    </location>
</feature>
<accession>A0A437M453</accession>
<comment type="similarity">
    <text evidence="1">Belongs to the UPF0065 (bug) family.</text>
</comment>
<dbReference type="Proteomes" id="UP000282957">
    <property type="component" value="Unassembled WGS sequence"/>
</dbReference>
<dbReference type="Gene3D" id="3.40.190.10">
    <property type="entry name" value="Periplasmic binding protein-like II"/>
    <property type="match status" value="1"/>
</dbReference>
<dbReference type="PANTHER" id="PTHR42928">
    <property type="entry name" value="TRICARBOXYLATE-BINDING PROTEIN"/>
    <property type="match status" value="1"/>
</dbReference>
<dbReference type="InterPro" id="IPR042100">
    <property type="entry name" value="Bug_dom1"/>
</dbReference>
<dbReference type="Pfam" id="PF03401">
    <property type="entry name" value="TctC"/>
    <property type="match status" value="1"/>
</dbReference>
<dbReference type="InterPro" id="IPR005064">
    <property type="entry name" value="BUG"/>
</dbReference>